<dbReference type="InterPro" id="IPR040191">
    <property type="entry name" value="UTP10"/>
</dbReference>
<dbReference type="Pfam" id="PF12397">
    <property type="entry name" value="U3snoRNP10"/>
    <property type="match status" value="1"/>
</dbReference>
<comment type="similarity">
    <text evidence="1">Belongs to the HEATR1/UTP10 family.</text>
</comment>
<dbReference type="GO" id="GO:0034455">
    <property type="term" value="C:t-UTP complex"/>
    <property type="evidence" value="ECO:0007669"/>
    <property type="project" value="TreeGrafter"/>
</dbReference>
<keyword evidence="1" id="KW-0690">Ribosome biogenesis</keyword>
<dbReference type="InterPro" id="IPR022125">
    <property type="entry name" value="U3snoRNP10_N"/>
</dbReference>
<proteinExistence type="inferred from homology"/>
<dbReference type="GO" id="GO:0000462">
    <property type="term" value="P:maturation of SSU-rRNA from tricistronic rRNA transcript (SSU-rRNA, 5.8S rRNA, LSU-rRNA)"/>
    <property type="evidence" value="ECO:0007669"/>
    <property type="project" value="TreeGrafter"/>
</dbReference>
<keyword evidence="1" id="KW-0698">rRNA processing</keyword>
<name>A0AAD4NG70_9BILA</name>
<sequence>MTSLELQLKRLKVPESQVLAVERDRSSLLFDAKEAAGLGRKDFYNIGQKGLAQLKKFDNDIDSYERGLWEKSSLNFNRTMVDKEENSELNDSLARMITRLAPYFHHHACKQVLEWLIYKYQIHRFNAEILFLAYLPYHASNSFGRMLSILKFTKPEFHFLDEFCKTGSPVPMNVLIRVCHANNSHFLIPMLSSFLVNAIQTVGDDYCEKRMHASYTFFAGFMVNLLDDVSKVNNQLIARIMPYVGIALKSKILPFKYAGMVVAAQLVTVTSLAPEVLANILKLLLLKMRGTWVDVALDTVILICQTQKVSELPRKAILKLVRKREELNLVPKLHKLMMDYDVTAFMVNFWDTLLDALFKESDKEQLSGIMEVLTQTLNLEGMVEEQAVGLFNSLLSYMESDPERSEPLPQVLSQHIRAIVIRFSTAFDIVRAKWSVRDQSIVDRFLKECHIEAYELIPELPGADLYQVLRCSDAQNL</sequence>
<dbReference type="GO" id="GO:0030515">
    <property type="term" value="F:snoRNA binding"/>
    <property type="evidence" value="ECO:0007669"/>
    <property type="project" value="TreeGrafter"/>
</dbReference>
<dbReference type="GO" id="GO:0045943">
    <property type="term" value="P:positive regulation of transcription by RNA polymerase I"/>
    <property type="evidence" value="ECO:0007669"/>
    <property type="project" value="TreeGrafter"/>
</dbReference>
<keyword evidence="1" id="KW-0687">Ribonucleoprotein</keyword>
<keyword evidence="1" id="KW-0539">Nucleus</keyword>
<keyword evidence="4" id="KW-1185">Reference proteome</keyword>
<dbReference type="EMBL" id="JAKKPZ010000003">
    <property type="protein sequence ID" value="KAI1723763.1"/>
    <property type="molecule type" value="Genomic_DNA"/>
</dbReference>
<organism evidence="3 4">
    <name type="scientific">Ditylenchus destructor</name>
    <dbReference type="NCBI Taxonomy" id="166010"/>
    <lineage>
        <taxon>Eukaryota</taxon>
        <taxon>Metazoa</taxon>
        <taxon>Ecdysozoa</taxon>
        <taxon>Nematoda</taxon>
        <taxon>Chromadorea</taxon>
        <taxon>Rhabditida</taxon>
        <taxon>Tylenchina</taxon>
        <taxon>Tylenchomorpha</taxon>
        <taxon>Sphaerularioidea</taxon>
        <taxon>Anguinidae</taxon>
        <taxon>Anguininae</taxon>
        <taxon>Ditylenchus</taxon>
    </lineage>
</organism>
<comment type="subcellular location">
    <subcellularLocation>
        <location evidence="1">Nucleus</location>
        <location evidence="1">Nucleolus</location>
    </subcellularLocation>
</comment>
<evidence type="ECO:0000259" key="2">
    <source>
        <dbReference type="Pfam" id="PF12397"/>
    </source>
</evidence>
<evidence type="ECO:0000313" key="3">
    <source>
        <dbReference type="EMBL" id="KAI1723763.1"/>
    </source>
</evidence>
<dbReference type="AlphaFoldDB" id="A0AAD4NG70"/>
<dbReference type="GO" id="GO:0030686">
    <property type="term" value="C:90S preribosome"/>
    <property type="evidence" value="ECO:0007669"/>
    <property type="project" value="TreeGrafter"/>
</dbReference>
<evidence type="ECO:0000313" key="4">
    <source>
        <dbReference type="Proteomes" id="UP001201812"/>
    </source>
</evidence>
<accession>A0AAD4NG70</accession>
<protein>
    <recommendedName>
        <fullName evidence="1">HEAT repeat-containing protein 1</fullName>
    </recommendedName>
</protein>
<dbReference type="Proteomes" id="UP001201812">
    <property type="component" value="Unassembled WGS sequence"/>
</dbReference>
<gene>
    <name evidence="3" type="ORF">DdX_03935</name>
</gene>
<reference evidence="3" key="1">
    <citation type="submission" date="2022-01" db="EMBL/GenBank/DDBJ databases">
        <title>Genome Sequence Resource for Two Populations of Ditylenchus destructor, the Migratory Endoparasitic Phytonematode.</title>
        <authorList>
            <person name="Zhang H."/>
            <person name="Lin R."/>
            <person name="Xie B."/>
        </authorList>
    </citation>
    <scope>NUCLEOTIDE SEQUENCE</scope>
    <source>
        <strain evidence="3">BazhouSP</strain>
    </source>
</reference>
<feature type="domain" description="U3 small nucleolar RNA-associated protein 10 N-terminal" evidence="2">
    <location>
        <begin position="236"/>
        <end position="353"/>
    </location>
</feature>
<dbReference type="PANTHER" id="PTHR13457">
    <property type="entry name" value="BAP28"/>
    <property type="match status" value="1"/>
</dbReference>
<comment type="caution">
    <text evidence="3">The sequence shown here is derived from an EMBL/GenBank/DDBJ whole genome shotgun (WGS) entry which is preliminary data.</text>
</comment>
<dbReference type="GO" id="GO:0032040">
    <property type="term" value="C:small-subunit processome"/>
    <property type="evidence" value="ECO:0007669"/>
    <property type="project" value="TreeGrafter"/>
</dbReference>
<comment type="function">
    <text evidence="1">Involved in nucleolar processing of pre-18S ribosomal RNA.</text>
</comment>
<evidence type="ECO:0000256" key="1">
    <source>
        <dbReference type="RuleBase" id="RU367065"/>
    </source>
</evidence>
<dbReference type="PANTHER" id="PTHR13457:SF1">
    <property type="entry name" value="HEAT REPEAT-CONTAINING PROTEIN 1"/>
    <property type="match status" value="1"/>
</dbReference>